<protein>
    <recommendedName>
        <fullName evidence="4">Major Facilitator Superfamily protein</fullName>
    </recommendedName>
</protein>
<dbReference type="Gene3D" id="1.20.1250.20">
    <property type="entry name" value="MFS general substrate transporter like domains"/>
    <property type="match status" value="1"/>
</dbReference>
<accession>A0A1M4U1X8</accession>
<reference evidence="2 3" key="1">
    <citation type="submission" date="2016-11" db="EMBL/GenBank/DDBJ databases">
        <authorList>
            <person name="Jaros S."/>
            <person name="Januszkiewicz K."/>
            <person name="Wedrychowicz H."/>
        </authorList>
    </citation>
    <scope>NUCLEOTIDE SEQUENCE [LARGE SCALE GENOMIC DNA]</scope>
    <source>
        <strain evidence="2 3">DSM 44666</strain>
    </source>
</reference>
<organism evidence="2 3">
    <name type="scientific">Seinonella peptonophila</name>
    <dbReference type="NCBI Taxonomy" id="112248"/>
    <lineage>
        <taxon>Bacteria</taxon>
        <taxon>Bacillati</taxon>
        <taxon>Bacillota</taxon>
        <taxon>Bacilli</taxon>
        <taxon>Bacillales</taxon>
        <taxon>Thermoactinomycetaceae</taxon>
        <taxon>Seinonella</taxon>
    </lineage>
</organism>
<feature type="transmembrane region" description="Helical" evidence="1">
    <location>
        <begin position="202"/>
        <end position="221"/>
    </location>
</feature>
<evidence type="ECO:0000256" key="1">
    <source>
        <dbReference type="SAM" id="Phobius"/>
    </source>
</evidence>
<feature type="transmembrane region" description="Helical" evidence="1">
    <location>
        <begin position="241"/>
        <end position="259"/>
    </location>
</feature>
<evidence type="ECO:0008006" key="4">
    <source>
        <dbReference type="Google" id="ProtNLM"/>
    </source>
</evidence>
<feature type="transmembrane region" description="Helical" evidence="1">
    <location>
        <begin position="66"/>
        <end position="85"/>
    </location>
</feature>
<feature type="transmembrane region" description="Helical" evidence="1">
    <location>
        <begin position="353"/>
        <end position="373"/>
    </location>
</feature>
<dbReference type="RefSeq" id="WP_073152205.1">
    <property type="nucleotide sequence ID" value="NZ_FQVL01000001.1"/>
</dbReference>
<feature type="transmembrane region" description="Helical" evidence="1">
    <location>
        <begin position="35"/>
        <end position="54"/>
    </location>
</feature>
<name>A0A1M4U1X8_9BACL</name>
<feature type="transmembrane region" description="Helical" evidence="1">
    <location>
        <begin position="158"/>
        <end position="181"/>
    </location>
</feature>
<sequence>MLIVALVLNVLQISYNAFFSGPITRAVSSTGNESNVHLIEGGFAIGSIAANLYFATRRKKFSLIGILRFSSLAMIGTTILFGVGLAKMPQWWVLFILRIFSGFVNAITFMSILELIQRGLPKTDNAHRLGLVARNYLGILVSIVIGALGFWFEQNMTVIVWSMVGGFSPFLIFAISFFLNNNEPHERSQGKSRTNNRHGTSNVHWFKLFLITGGIIIPYAVSREIGYIYIPLTVEGMWVSNVMLGVTVGGLIGQSLAALSPPQWNQHVLKLCVALFGCGLFLLMMTHTLVSIFLGLMLTSIGAGLSNIILSETLFLRQTNKSMIVAFNWLANSLGDLLVDFGLGFLVDVVGKQGIWGLLILFLPISTLAIQFGREELKGDGNSYFGWILTFVLCHETWSGRIAHRCWARFNSIS</sequence>
<dbReference type="AlphaFoldDB" id="A0A1M4U1X8"/>
<keyword evidence="1" id="KW-0812">Transmembrane</keyword>
<feature type="transmembrane region" description="Helical" evidence="1">
    <location>
        <begin position="91"/>
        <end position="113"/>
    </location>
</feature>
<evidence type="ECO:0000313" key="2">
    <source>
        <dbReference type="EMBL" id="SHE50739.1"/>
    </source>
</evidence>
<gene>
    <name evidence="2" type="ORF">SAMN05444392_101767</name>
</gene>
<proteinExistence type="predicted"/>
<keyword evidence="1" id="KW-1133">Transmembrane helix</keyword>
<dbReference type="SUPFAM" id="SSF103473">
    <property type="entry name" value="MFS general substrate transporter"/>
    <property type="match status" value="1"/>
</dbReference>
<feature type="transmembrane region" description="Helical" evidence="1">
    <location>
        <begin position="268"/>
        <end position="286"/>
    </location>
</feature>
<dbReference type="Proteomes" id="UP000184476">
    <property type="component" value="Unassembled WGS sequence"/>
</dbReference>
<keyword evidence="3" id="KW-1185">Reference proteome</keyword>
<dbReference type="InterPro" id="IPR036259">
    <property type="entry name" value="MFS_trans_sf"/>
</dbReference>
<evidence type="ECO:0000313" key="3">
    <source>
        <dbReference type="Proteomes" id="UP000184476"/>
    </source>
</evidence>
<feature type="transmembrane region" description="Helical" evidence="1">
    <location>
        <begin position="322"/>
        <end position="347"/>
    </location>
</feature>
<keyword evidence="1" id="KW-0472">Membrane</keyword>
<dbReference type="EMBL" id="FQVL01000001">
    <property type="protein sequence ID" value="SHE50739.1"/>
    <property type="molecule type" value="Genomic_DNA"/>
</dbReference>
<feature type="transmembrane region" description="Helical" evidence="1">
    <location>
        <begin position="133"/>
        <end position="152"/>
    </location>
</feature>